<evidence type="ECO:0000256" key="1">
    <source>
        <dbReference type="SAM" id="MobiDB-lite"/>
    </source>
</evidence>
<dbReference type="Gene3D" id="3.30.450.20">
    <property type="entry name" value="PAS domain"/>
    <property type="match status" value="1"/>
</dbReference>
<dbReference type="Proteomes" id="UP000009168">
    <property type="component" value="Unassembled WGS sequence"/>
</dbReference>
<keyword evidence="2" id="KW-1133">Transmembrane helix</keyword>
<name>W7XKS5_TETTS</name>
<dbReference type="InterPro" id="IPR019734">
    <property type="entry name" value="TPR_rpt"/>
</dbReference>
<sequence length="1135" mass="133639">MIIINGLLSKYQSQQLIVNRQTNFTVCSYRELIFNECPPNVYSQLNENNNYVDLYFVRSVFKYDLLSQQQQYFIQMNDFVSFYGKAAFYASQIEGLIQLAFIYNNDLTSIQYGIQSGFYNYTDSDYEDCLGDDFIEPYDPRCRPWFQFAANNPGYFFFEPYLDPIGGDILMTLSTQINRQNQLYSVNSIDIYMINLGKLFNSTQSQSQYSILLHEFNNTVFAHPLLNRTDQLSWSDLEFYNITMVCSNQTQLMEECQKEKESFQQQIDQTINFIKTGNYSVEQKYNLDSLYQYWSKFGDQRISMVYPIQSQIKRSENQKPYSYSIALAGRVISDKRKSLKLLNLINANYIQLPLILSFVTISFAIIIFIVNFAIFQATQIWYPIELLTQFLQKSLLQDFTCKTLHTQPSMRMKQKSQFNNQSSKKREVFGSYLLNKDDIIQNQSHDLDQSDQFALKSTNRQKQNSKNKGHYSPNAMDSPLNYLNTNRLSLYSEIIVQDSTQRDRIESQQSFSTGRASQLLTNQNRSRLFSTQSNGLSQEQDFQLHQKEEDGTNKILKGLKPMFFEMKVIKKTFQQLEYVINYSVQQSKLNSQSSLNTLFHFSKAKELFLKLNNQTGLSRCYFNLGLIHLLKYEFSLSSEYFQSAIQINLNLIGEDYQNLASFKLLQGQDKDAKDQLIIFTKRILSLAYSQKCSAFQQIYVEQKEDLNNSNEMLIKNLDCYKIYANQKSKLDLKEQNILLLLKESLSLFQKVEKIVENHAQDFSDIFKIFLYQEITEILAHQDQKQQILTQYIKKILFLFLKNNISFEDISQGQIDMKKNSLLIASFSMKSMISEAFKSKQLFLFGIIEKAKNNKLQAIEYLTQSLEIATHYDHFQKMKTIQILSKLFKEQSQKQDFLDEEYLSSQVNTPLDLIILLQLEPANKQSNFLQILEGFKKFNFLNKTDRIQIIVFNKQINQFVPYTHIKSNDNWKTIIDSLQDLRKEFFYFEEAAQKQLSLQQALYLSLPYIYELNTLNITYSIKNEMDANELSYDQFTKDSNHNYLQKRKKLLLLLSNGDIQNFQEKSLQKLTKIHKLITFHLKDNCLFNYKELQFQDKYFYYELLQSQNDLILKLTKLRLTENFDTQSVFLSVLNEF</sequence>
<organism evidence="3 4">
    <name type="scientific">Tetrahymena thermophila (strain SB210)</name>
    <dbReference type="NCBI Taxonomy" id="312017"/>
    <lineage>
        <taxon>Eukaryota</taxon>
        <taxon>Sar</taxon>
        <taxon>Alveolata</taxon>
        <taxon>Ciliophora</taxon>
        <taxon>Intramacronucleata</taxon>
        <taxon>Oligohymenophorea</taxon>
        <taxon>Hymenostomatida</taxon>
        <taxon>Tetrahymenina</taxon>
        <taxon>Tetrahymenidae</taxon>
        <taxon>Tetrahymena</taxon>
    </lineage>
</organism>
<dbReference type="SMART" id="SM00028">
    <property type="entry name" value="TPR"/>
    <property type="match status" value="2"/>
</dbReference>
<keyword evidence="2" id="KW-0812">Transmembrane</keyword>
<evidence type="ECO:0000313" key="4">
    <source>
        <dbReference type="Proteomes" id="UP000009168"/>
    </source>
</evidence>
<protein>
    <submittedName>
        <fullName evidence="3">Tetratricopeptide repeat protein</fullName>
    </submittedName>
</protein>
<accession>W7XKS5</accession>
<dbReference type="InParanoid" id="W7XKS5"/>
<evidence type="ECO:0000256" key="2">
    <source>
        <dbReference type="SAM" id="Phobius"/>
    </source>
</evidence>
<dbReference type="InterPro" id="IPR011990">
    <property type="entry name" value="TPR-like_helical_dom_sf"/>
</dbReference>
<keyword evidence="4" id="KW-1185">Reference proteome</keyword>
<feature type="transmembrane region" description="Helical" evidence="2">
    <location>
        <begin position="354"/>
        <end position="375"/>
    </location>
</feature>
<proteinExistence type="predicted"/>
<dbReference type="SUPFAM" id="SSF48452">
    <property type="entry name" value="TPR-like"/>
    <property type="match status" value="1"/>
</dbReference>
<keyword evidence="2" id="KW-0472">Membrane</keyword>
<dbReference type="GeneID" id="24438447"/>
<dbReference type="AlphaFoldDB" id="W7XKS5"/>
<dbReference type="KEGG" id="tet:TTHERM_000324389"/>
<gene>
    <name evidence="3" type="ORF">TTHERM_000324389</name>
</gene>
<reference evidence="4" key="1">
    <citation type="journal article" date="2006" name="PLoS Biol.">
        <title>Macronuclear genome sequence of the ciliate Tetrahymena thermophila, a model eukaryote.</title>
        <authorList>
            <person name="Eisen J.A."/>
            <person name="Coyne R.S."/>
            <person name="Wu M."/>
            <person name="Wu D."/>
            <person name="Thiagarajan M."/>
            <person name="Wortman J.R."/>
            <person name="Badger J.H."/>
            <person name="Ren Q."/>
            <person name="Amedeo P."/>
            <person name="Jones K.M."/>
            <person name="Tallon L.J."/>
            <person name="Delcher A.L."/>
            <person name="Salzberg S.L."/>
            <person name="Silva J.C."/>
            <person name="Haas B.J."/>
            <person name="Majoros W.H."/>
            <person name="Farzad M."/>
            <person name="Carlton J.M."/>
            <person name="Smith R.K. Jr."/>
            <person name="Garg J."/>
            <person name="Pearlman R.E."/>
            <person name="Karrer K.M."/>
            <person name="Sun L."/>
            <person name="Manning G."/>
            <person name="Elde N.C."/>
            <person name="Turkewitz A.P."/>
            <person name="Asai D.J."/>
            <person name="Wilkes D.E."/>
            <person name="Wang Y."/>
            <person name="Cai H."/>
            <person name="Collins K."/>
            <person name="Stewart B.A."/>
            <person name="Lee S.R."/>
            <person name="Wilamowska K."/>
            <person name="Weinberg Z."/>
            <person name="Ruzzo W.L."/>
            <person name="Wloga D."/>
            <person name="Gaertig J."/>
            <person name="Frankel J."/>
            <person name="Tsao C.-C."/>
            <person name="Gorovsky M.A."/>
            <person name="Keeling P.J."/>
            <person name="Waller R.F."/>
            <person name="Patron N.J."/>
            <person name="Cherry J.M."/>
            <person name="Stover N.A."/>
            <person name="Krieger C.J."/>
            <person name="del Toro C."/>
            <person name="Ryder H.F."/>
            <person name="Williamson S.C."/>
            <person name="Barbeau R.A."/>
            <person name="Hamilton E.P."/>
            <person name="Orias E."/>
        </authorList>
    </citation>
    <scope>NUCLEOTIDE SEQUENCE [LARGE SCALE GENOMIC DNA]</scope>
    <source>
        <strain evidence="4">SB210</strain>
    </source>
</reference>
<feature type="region of interest" description="Disordered" evidence="1">
    <location>
        <begin position="457"/>
        <end position="478"/>
    </location>
</feature>
<dbReference type="RefSeq" id="XP_012652320.1">
    <property type="nucleotide sequence ID" value="XM_012796866.1"/>
</dbReference>
<dbReference type="EMBL" id="GG662743">
    <property type="protein sequence ID" value="EWS75164.1"/>
    <property type="molecule type" value="Genomic_DNA"/>
</dbReference>
<evidence type="ECO:0000313" key="3">
    <source>
        <dbReference type="EMBL" id="EWS75164.1"/>
    </source>
</evidence>